<dbReference type="AlphaFoldDB" id="A0A2Z7AQ82"/>
<proteinExistence type="predicted"/>
<reference evidence="2 3" key="1">
    <citation type="journal article" date="2015" name="Proc. Natl. Acad. Sci. U.S.A.">
        <title>The resurrection genome of Boea hygrometrica: A blueprint for survival of dehydration.</title>
        <authorList>
            <person name="Xiao L."/>
            <person name="Yang G."/>
            <person name="Zhang L."/>
            <person name="Yang X."/>
            <person name="Zhao S."/>
            <person name="Ji Z."/>
            <person name="Zhou Q."/>
            <person name="Hu M."/>
            <person name="Wang Y."/>
            <person name="Chen M."/>
            <person name="Xu Y."/>
            <person name="Jin H."/>
            <person name="Xiao X."/>
            <person name="Hu G."/>
            <person name="Bao F."/>
            <person name="Hu Y."/>
            <person name="Wan P."/>
            <person name="Li L."/>
            <person name="Deng X."/>
            <person name="Kuang T."/>
            <person name="Xiang C."/>
            <person name="Zhu J.K."/>
            <person name="Oliver M.J."/>
            <person name="He Y."/>
        </authorList>
    </citation>
    <scope>NUCLEOTIDE SEQUENCE [LARGE SCALE GENOMIC DNA]</scope>
    <source>
        <strain evidence="3">cv. XS01</strain>
    </source>
</reference>
<sequence>MQRRCDQQPVIALDLPAPATMVGALPAGPPPGTSGSKVTNHGPNRARTKENDPYKEGARRCAQARSAWCSPSSRWFARPLTHWATPSLPQDPLEPPNDEPSLLCPSPPSLSATAVCRLTPFRPSWRGESVRDNSLCFLVQGSEGIWKPIMERIKQTIGDSTIEVLLPRKIKIVGAGHEVSKGKYFQTSYACLSSVLFAYERSGA</sequence>
<evidence type="ECO:0000256" key="1">
    <source>
        <dbReference type="SAM" id="MobiDB-lite"/>
    </source>
</evidence>
<name>A0A2Z7AQ82_9LAMI</name>
<feature type="compositionally biased region" description="Basic and acidic residues" evidence="1">
    <location>
        <begin position="47"/>
        <end position="56"/>
    </location>
</feature>
<dbReference type="Proteomes" id="UP000250235">
    <property type="component" value="Unassembled WGS sequence"/>
</dbReference>
<protein>
    <submittedName>
        <fullName evidence="2">Uncharacterized protein</fullName>
    </submittedName>
</protein>
<accession>A0A2Z7AQ82</accession>
<organism evidence="2 3">
    <name type="scientific">Dorcoceras hygrometricum</name>
    <dbReference type="NCBI Taxonomy" id="472368"/>
    <lineage>
        <taxon>Eukaryota</taxon>
        <taxon>Viridiplantae</taxon>
        <taxon>Streptophyta</taxon>
        <taxon>Embryophyta</taxon>
        <taxon>Tracheophyta</taxon>
        <taxon>Spermatophyta</taxon>
        <taxon>Magnoliopsida</taxon>
        <taxon>eudicotyledons</taxon>
        <taxon>Gunneridae</taxon>
        <taxon>Pentapetalae</taxon>
        <taxon>asterids</taxon>
        <taxon>lamiids</taxon>
        <taxon>Lamiales</taxon>
        <taxon>Gesneriaceae</taxon>
        <taxon>Didymocarpoideae</taxon>
        <taxon>Trichosporeae</taxon>
        <taxon>Loxocarpinae</taxon>
        <taxon>Dorcoceras</taxon>
    </lineage>
</organism>
<evidence type="ECO:0000313" key="2">
    <source>
        <dbReference type="EMBL" id="KZV23626.1"/>
    </source>
</evidence>
<feature type="compositionally biased region" description="Polar residues" evidence="1">
    <location>
        <begin position="33"/>
        <end position="42"/>
    </location>
</feature>
<keyword evidence="3" id="KW-1185">Reference proteome</keyword>
<gene>
    <name evidence="2" type="ORF">F511_33962</name>
</gene>
<dbReference type="EMBL" id="KV013426">
    <property type="protein sequence ID" value="KZV23626.1"/>
    <property type="molecule type" value="Genomic_DNA"/>
</dbReference>
<evidence type="ECO:0000313" key="3">
    <source>
        <dbReference type="Proteomes" id="UP000250235"/>
    </source>
</evidence>
<feature type="region of interest" description="Disordered" evidence="1">
    <location>
        <begin position="17"/>
        <end position="56"/>
    </location>
</feature>